<dbReference type="GeneID" id="111365035"/>
<name>A0A9J7EUY6_SPOLT</name>
<dbReference type="AlphaFoldDB" id="A0A9J7EUY6"/>
<protein>
    <submittedName>
        <fullName evidence="3">Uncharacterized protein LOC111365035</fullName>
    </submittedName>
</protein>
<dbReference type="RefSeq" id="XP_022837965.1">
    <property type="nucleotide sequence ID" value="XM_022982197.1"/>
</dbReference>
<sequence>MKFLTVFALLVAAVAADYSHWSLHELSEAIQNPNTDPALLPALEDALNQMMDQIFAEKPVVPADANAPVDLTGWTLHDLVAAMENPETDPALMPYLEHALNEMMDAIYAGIPVEAVGVPPVSMEVSHWTLPELSEALQSPETDPAMIPYLEHALNQMMDALYAGHQLESIAIVAPAGLAPAKPEIVNPVPVPMPVVQPAEPAPIETPVLPEAAPVPSSPLVQIIVNINQQ</sequence>
<reference evidence="3" key="1">
    <citation type="submission" date="2025-08" db="UniProtKB">
        <authorList>
            <consortium name="RefSeq"/>
        </authorList>
    </citation>
    <scope>IDENTIFICATION</scope>
    <source>
        <strain evidence="3">Ishihara</strain>
        <tissue evidence="3">Whole body</tissue>
    </source>
</reference>
<evidence type="ECO:0000313" key="2">
    <source>
        <dbReference type="Proteomes" id="UP000301870"/>
    </source>
</evidence>
<evidence type="ECO:0000256" key="1">
    <source>
        <dbReference type="SAM" id="SignalP"/>
    </source>
</evidence>
<feature type="signal peptide" evidence="1">
    <location>
        <begin position="1"/>
        <end position="16"/>
    </location>
</feature>
<gene>
    <name evidence="3" type="primary">LOC111365035</name>
</gene>
<dbReference type="KEGG" id="sliu:111365035"/>
<feature type="chain" id="PRO_5039898652" evidence="1">
    <location>
        <begin position="17"/>
        <end position="230"/>
    </location>
</feature>
<keyword evidence="1" id="KW-0732">Signal</keyword>
<keyword evidence="2" id="KW-1185">Reference proteome</keyword>
<accession>A0A9J7EUY6</accession>
<evidence type="ECO:0000313" key="3">
    <source>
        <dbReference type="RefSeq" id="XP_022837965.1"/>
    </source>
</evidence>
<dbReference type="OrthoDB" id="7482536at2759"/>
<proteinExistence type="predicted"/>
<dbReference type="Proteomes" id="UP000301870">
    <property type="component" value="Chromosome 1"/>
</dbReference>
<organism evidence="2 3">
    <name type="scientific">Spodoptera litura</name>
    <name type="common">Asian cotton leafworm</name>
    <dbReference type="NCBI Taxonomy" id="69820"/>
    <lineage>
        <taxon>Eukaryota</taxon>
        <taxon>Metazoa</taxon>
        <taxon>Ecdysozoa</taxon>
        <taxon>Arthropoda</taxon>
        <taxon>Hexapoda</taxon>
        <taxon>Insecta</taxon>
        <taxon>Pterygota</taxon>
        <taxon>Neoptera</taxon>
        <taxon>Endopterygota</taxon>
        <taxon>Lepidoptera</taxon>
        <taxon>Glossata</taxon>
        <taxon>Ditrysia</taxon>
        <taxon>Noctuoidea</taxon>
        <taxon>Noctuidae</taxon>
        <taxon>Amphipyrinae</taxon>
        <taxon>Spodoptera</taxon>
    </lineage>
</organism>